<reference evidence="4" key="2">
    <citation type="submission" date="2015-01" db="EMBL/GenBank/DDBJ databases">
        <title>Evolutionary Origins and Diversification of the Mycorrhizal Mutualists.</title>
        <authorList>
            <consortium name="DOE Joint Genome Institute"/>
            <consortium name="Mycorrhizal Genomics Consortium"/>
            <person name="Kohler A."/>
            <person name="Kuo A."/>
            <person name="Nagy L.G."/>
            <person name="Floudas D."/>
            <person name="Copeland A."/>
            <person name="Barry K.W."/>
            <person name="Cichocki N."/>
            <person name="Veneault-Fourrey C."/>
            <person name="LaButti K."/>
            <person name="Lindquist E.A."/>
            <person name="Lipzen A."/>
            <person name="Lundell T."/>
            <person name="Morin E."/>
            <person name="Murat C."/>
            <person name="Riley R."/>
            <person name="Ohm R."/>
            <person name="Sun H."/>
            <person name="Tunlid A."/>
            <person name="Henrissat B."/>
            <person name="Grigoriev I.V."/>
            <person name="Hibbett D.S."/>
            <person name="Martin F."/>
        </authorList>
    </citation>
    <scope>NUCLEOTIDE SEQUENCE [LARGE SCALE GENOMIC DNA]</scope>
    <source>
        <strain evidence="4">Ve08.2h10</strain>
    </source>
</reference>
<dbReference type="InParanoid" id="A0A0D0D6F2"/>
<dbReference type="Proteomes" id="UP000054538">
    <property type="component" value="Unassembled WGS sequence"/>
</dbReference>
<keyword evidence="4" id="KW-1185">Reference proteome</keyword>
<dbReference type="InterPro" id="IPR012337">
    <property type="entry name" value="RNaseH-like_sf"/>
</dbReference>
<gene>
    <name evidence="3" type="ORF">PAXRUDRAFT_147475</name>
</gene>
<dbReference type="SUPFAM" id="SSF53098">
    <property type="entry name" value="Ribonuclease H-like"/>
    <property type="match status" value="1"/>
</dbReference>
<dbReference type="GO" id="GO:0046983">
    <property type="term" value="F:protein dimerization activity"/>
    <property type="evidence" value="ECO:0007669"/>
    <property type="project" value="InterPro"/>
</dbReference>
<dbReference type="OrthoDB" id="3241084at2759"/>
<evidence type="ECO:0000259" key="2">
    <source>
        <dbReference type="Pfam" id="PF05699"/>
    </source>
</evidence>
<evidence type="ECO:0000313" key="3">
    <source>
        <dbReference type="EMBL" id="KIK92382.1"/>
    </source>
</evidence>
<reference evidence="3 4" key="1">
    <citation type="submission" date="2014-04" db="EMBL/GenBank/DDBJ databases">
        <authorList>
            <consortium name="DOE Joint Genome Institute"/>
            <person name="Kuo A."/>
            <person name="Kohler A."/>
            <person name="Jargeat P."/>
            <person name="Nagy L.G."/>
            <person name="Floudas D."/>
            <person name="Copeland A."/>
            <person name="Barry K.W."/>
            <person name="Cichocki N."/>
            <person name="Veneault-Fourrey C."/>
            <person name="LaButti K."/>
            <person name="Lindquist E.A."/>
            <person name="Lipzen A."/>
            <person name="Lundell T."/>
            <person name="Morin E."/>
            <person name="Murat C."/>
            <person name="Sun H."/>
            <person name="Tunlid A."/>
            <person name="Henrissat B."/>
            <person name="Grigoriev I.V."/>
            <person name="Hibbett D.S."/>
            <person name="Martin F."/>
            <person name="Nordberg H.P."/>
            <person name="Cantor M.N."/>
            <person name="Hua S.X."/>
        </authorList>
    </citation>
    <scope>NUCLEOTIDE SEQUENCE [LARGE SCALE GENOMIC DNA]</scope>
    <source>
        <strain evidence="3 4">Ve08.2h10</strain>
    </source>
</reference>
<evidence type="ECO:0000313" key="4">
    <source>
        <dbReference type="Proteomes" id="UP000054538"/>
    </source>
</evidence>
<keyword evidence="1" id="KW-0732">Signal</keyword>
<accession>A0A0D0D6F2</accession>
<dbReference type="EMBL" id="KN825286">
    <property type="protein sequence ID" value="KIK92382.1"/>
    <property type="molecule type" value="Genomic_DNA"/>
</dbReference>
<organism evidence="3 4">
    <name type="scientific">Paxillus rubicundulus Ve08.2h10</name>
    <dbReference type="NCBI Taxonomy" id="930991"/>
    <lineage>
        <taxon>Eukaryota</taxon>
        <taxon>Fungi</taxon>
        <taxon>Dikarya</taxon>
        <taxon>Basidiomycota</taxon>
        <taxon>Agaricomycotina</taxon>
        <taxon>Agaricomycetes</taxon>
        <taxon>Agaricomycetidae</taxon>
        <taxon>Boletales</taxon>
        <taxon>Paxilineae</taxon>
        <taxon>Paxillaceae</taxon>
        <taxon>Paxillus</taxon>
    </lineage>
</organism>
<dbReference type="InterPro" id="IPR008906">
    <property type="entry name" value="HATC_C_dom"/>
</dbReference>
<evidence type="ECO:0000256" key="1">
    <source>
        <dbReference type="SAM" id="SignalP"/>
    </source>
</evidence>
<feature type="signal peptide" evidence="1">
    <location>
        <begin position="1"/>
        <end position="20"/>
    </location>
</feature>
<name>A0A0D0D6F2_9AGAM</name>
<sequence length="157" mass="17541">SHSTFLTLFCIAMDYLPIQASSVPCECVFSSSRETNTKRHNHIIPSLMEALQMLKFFLKKDRLDFTKGWATSQKEMLMDMDDKDLLASIVAANLAGDTLTKAVDDVIGAIADGEGDETPDIPEVFQSPQCDIHDIAWTIFYAYTIHCSHWGPSSIHI</sequence>
<feature type="domain" description="HAT C-terminal dimerisation" evidence="2">
    <location>
        <begin position="2"/>
        <end position="55"/>
    </location>
</feature>
<feature type="non-terminal residue" evidence="3">
    <location>
        <position position="1"/>
    </location>
</feature>
<dbReference type="HOGENOM" id="CLU_009123_9_1_1"/>
<protein>
    <recommendedName>
        <fullName evidence="2">HAT C-terminal dimerisation domain-containing protein</fullName>
    </recommendedName>
</protein>
<dbReference type="Pfam" id="PF05699">
    <property type="entry name" value="Dimer_Tnp_hAT"/>
    <property type="match status" value="1"/>
</dbReference>
<dbReference type="AlphaFoldDB" id="A0A0D0D6F2"/>
<proteinExistence type="predicted"/>
<feature type="chain" id="PRO_5002208411" description="HAT C-terminal dimerisation domain-containing protein" evidence="1">
    <location>
        <begin position="21"/>
        <end position="157"/>
    </location>
</feature>